<dbReference type="InterPro" id="IPR029057">
    <property type="entry name" value="PRTase-like"/>
</dbReference>
<evidence type="ECO:0000313" key="12">
    <source>
        <dbReference type="Proteomes" id="UP000242877"/>
    </source>
</evidence>
<sequence>MPTNLPSNLHVSKHPCLRAKLSQLRSSNAGSRETQRLIHEITTIIACEALADNLSVTAAGEGSTPLGHTYAVEKVTPENVALIPILRSGLSMVEPLLAVLPEAVPIYHLGLFREKTTLQPVEYYNNLPETGTKDSPPTASLAIILDPVIATGGTVTAAIQTLTEWGVEKILVVNVLGSTVGLKRAATEAAVGNDGKGVELQVWTGAVDLELDEKGMIVPGIGDIGDRLFLALGK</sequence>
<evidence type="ECO:0000256" key="9">
    <source>
        <dbReference type="ARBA" id="ARBA00023134"/>
    </source>
</evidence>
<keyword evidence="12" id="KW-1185">Reference proteome</keyword>
<keyword evidence="7 11" id="KW-0808">Transferase</keyword>
<evidence type="ECO:0000256" key="1">
    <source>
        <dbReference type="ARBA" id="ARBA00001946"/>
    </source>
</evidence>
<dbReference type="InterPro" id="IPR050054">
    <property type="entry name" value="UPRTase/APRTase"/>
</dbReference>
<dbReference type="FunFam" id="3.40.50.2020:FF:000049">
    <property type="entry name" value="Putative uracil phosphoribosyltransferase urg2"/>
    <property type="match status" value="1"/>
</dbReference>
<dbReference type="CDD" id="cd06223">
    <property type="entry name" value="PRTases_typeI"/>
    <property type="match status" value="1"/>
</dbReference>
<dbReference type="Proteomes" id="UP000242877">
    <property type="component" value="Unassembled WGS sequence"/>
</dbReference>
<evidence type="ECO:0000256" key="6">
    <source>
        <dbReference type="ARBA" id="ARBA00022676"/>
    </source>
</evidence>
<keyword evidence="5" id="KW-0021">Allosteric enzyme</keyword>
<dbReference type="NCBIfam" id="NF001097">
    <property type="entry name" value="PRK00129.1"/>
    <property type="match status" value="1"/>
</dbReference>
<dbReference type="Pfam" id="PF14681">
    <property type="entry name" value="UPRTase"/>
    <property type="match status" value="1"/>
</dbReference>
<evidence type="ECO:0000256" key="5">
    <source>
        <dbReference type="ARBA" id="ARBA00022533"/>
    </source>
</evidence>
<keyword evidence="8" id="KW-0547">Nucleotide-binding</keyword>
<feature type="domain" description="Phosphoribosyltransferase" evidence="10">
    <location>
        <begin position="11"/>
        <end position="230"/>
    </location>
</feature>
<dbReference type="PANTHER" id="PTHR32315:SF4">
    <property type="entry name" value="URACIL PHOSPHORIBOSYLTRANSFERASE, CHLOROPLASTIC"/>
    <property type="match status" value="1"/>
</dbReference>
<dbReference type="AlphaFoldDB" id="A0A166PN85"/>
<proteinExistence type="inferred from homology"/>
<evidence type="ECO:0000256" key="4">
    <source>
        <dbReference type="ARBA" id="ARBA00011894"/>
    </source>
</evidence>
<comment type="caution">
    <text evidence="11">The sequence shown here is derived from an EMBL/GenBank/DDBJ whole genome shotgun (WGS) entry which is preliminary data.</text>
</comment>
<evidence type="ECO:0000256" key="8">
    <source>
        <dbReference type="ARBA" id="ARBA00022741"/>
    </source>
</evidence>
<dbReference type="GO" id="GO:0005525">
    <property type="term" value="F:GTP binding"/>
    <property type="evidence" value="ECO:0007669"/>
    <property type="project" value="UniProtKB-KW"/>
</dbReference>
<evidence type="ECO:0000256" key="7">
    <source>
        <dbReference type="ARBA" id="ARBA00022679"/>
    </source>
</evidence>
<evidence type="ECO:0000313" key="11">
    <source>
        <dbReference type="EMBL" id="KZZ97970.1"/>
    </source>
</evidence>
<keyword evidence="9" id="KW-0342">GTP-binding</keyword>
<dbReference type="EC" id="2.4.2.9" evidence="4"/>
<evidence type="ECO:0000256" key="2">
    <source>
        <dbReference type="ARBA" id="ARBA00005180"/>
    </source>
</evidence>
<comment type="similarity">
    <text evidence="3">Belongs to the UPRTase family.</text>
</comment>
<dbReference type="SUPFAM" id="SSF53271">
    <property type="entry name" value="PRTase-like"/>
    <property type="match status" value="1"/>
</dbReference>
<name>A0A166PN85_9EURO</name>
<comment type="cofactor">
    <cofactor evidence="1">
        <name>Mg(2+)</name>
        <dbReference type="ChEBI" id="CHEBI:18420"/>
    </cofactor>
</comment>
<protein>
    <recommendedName>
        <fullName evidence="4">uracil phosphoribosyltransferase</fullName>
        <ecNumber evidence="4">2.4.2.9</ecNumber>
    </recommendedName>
</protein>
<dbReference type="GO" id="GO:0004845">
    <property type="term" value="F:uracil phosphoribosyltransferase activity"/>
    <property type="evidence" value="ECO:0007669"/>
    <property type="project" value="UniProtKB-EC"/>
</dbReference>
<dbReference type="Gene3D" id="3.40.50.2020">
    <property type="match status" value="1"/>
</dbReference>
<evidence type="ECO:0000256" key="3">
    <source>
        <dbReference type="ARBA" id="ARBA00009516"/>
    </source>
</evidence>
<dbReference type="PANTHER" id="PTHR32315">
    <property type="entry name" value="ADENINE PHOSPHORIBOSYLTRANSFERASE"/>
    <property type="match status" value="1"/>
</dbReference>
<dbReference type="InterPro" id="IPR000836">
    <property type="entry name" value="PRTase_dom"/>
</dbReference>
<evidence type="ECO:0000259" key="10">
    <source>
        <dbReference type="Pfam" id="PF14681"/>
    </source>
</evidence>
<reference evidence="11 12" key="1">
    <citation type="journal article" date="2016" name="Genome Biol. Evol.">
        <title>Divergent and convergent evolution of fungal pathogenicity.</title>
        <authorList>
            <person name="Shang Y."/>
            <person name="Xiao G."/>
            <person name="Zheng P."/>
            <person name="Cen K."/>
            <person name="Zhan S."/>
            <person name="Wang C."/>
        </authorList>
    </citation>
    <scope>NUCLEOTIDE SEQUENCE [LARGE SCALE GENOMIC DNA]</scope>
    <source>
        <strain evidence="11 12">ARSEF 7405</strain>
    </source>
</reference>
<accession>A0A166PN85</accession>
<organism evidence="11 12">
    <name type="scientific">Ascosphaera apis ARSEF 7405</name>
    <dbReference type="NCBI Taxonomy" id="392613"/>
    <lineage>
        <taxon>Eukaryota</taxon>
        <taxon>Fungi</taxon>
        <taxon>Dikarya</taxon>
        <taxon>Ascomycota</taxon>
        <taxon>Pezizomycotina</taxon>
        <taxon>Eurotiomycetes</taxon>
        <taxon>Eurotiomycetidae</taxon>
        <taxon>Onygenales</taxon>
        <taxon>Ascosphaeraceae</taxon>
        <taxon>Ascosphaera</taxon>
    </lineage>
</organism>
<dbReference type="EMBL" id="AZGZ01000001">
    <property type="protein sequence ID" value="KZZ97970.1"/>
    <property type="molecule type" value="Genomic_DNA"/>
</dbReference>
<dbReference type="VEuPathDB" id="FungiDB:AAP_00231"/>
<gene>
    <name evidence="11" type="ORF">AAP_00231</name>
</gene>
<dbReference type="OrthoDB" id="10257085at2759"/>
<keyword evidence="6 11" id="KW-0328">Glycosyltransferase</keyword>
<comment type="pathway">
    <text evidence="2">Pyrimidine metabolism; UMP biosynthesis via salvage pathway; UMP from uracil: step 1/1.</text>
</comment>